<keyword evidence="3" id="KW-0472">Membrane</keyword>
<reference evidence="4 5" key="1">
    <citation type="submission" date="2019-04" db="EMBL/GenBank/DDBJ databases">
        <title>An improved genome assembly and genetic linkage map for asparagus bean, Vigna unguiculata ssp. sesquipedialis.</title>
        <authorList>
            <person name="Xia Q."/>
            <person name="Zhang R."/>
            <person name="Dong Y."/>
        </authorList>
    </citation>
    <scope>NUCLEOTIDE SEQUENCE [LARGE SCALE GENOMIC DNA]</scope>
    <source>
        <tissue evidence="4">Leaf</tissue>
    </source>
</reference>
<dbReference type="GO" id="GO:0004672">
    <property type="term" value="F:protein kinase activity"/>
    <property type="evidence" value="ECO:0007669"/>
    <property type="project" value="InterPro"/>
</dbReference>
<protein>
    <submittedName>
        <fullName evidence="4">ATP-binding cassette</fullName>
    </submittedName>
</protein>
<keyword evidence="5" id="KW-1185">Reference proteome</keyword>
<evidence type="ECO:0000313" key="5">
    <source>
        <dbReference type="Proteomes" id="UP000501690"/>
    </source>
</evidence>
<dbReference type="InterPro" id="IPR008271">
    <property type="entry name" value="Ser/Thr_kinase_AS"/>
</dbReference>
<dbReference type="PANTHER" id="PTHR24223:SF181">
    <property type="entry name" value="ABC TRANSPORTER C FAMILY MEMBER 3"/>
    <property type="match status" value="1"/>
</dbReference>
<keyword evidence="3" id="KW-1133">Transmembrane helix</keyword>
<name>A0A4D6L469_VIGUN</name>
<dbReference type="PROSITE" id="PS00108">
    <property type="entry name" value="PROTEIN_KINASE_ST"/>
    <property type="match status" value="1"/>
</dbReference>
<dbReference type="PANTHER" id="PTHR24223">
    <property type="entry name" value="ATP-BINDING CASSETTE SUB-FAMILY C"/>
    <property type="match status" value="1"/>
</dbReference>
<organism evidence="4 5">
    <name type="scientific">Vigna unguiculata</name>
    <name type="common">Cowpea</name>
    <dbReference type="NCBI Taxonomy" id="3917"/>
    <lineage>
        <taxon>Eukaryota</taxon>
        <taxon>Viridiplantae</taxon>
        <taxon>Streptophyta</taxon>
        <taxon>Embryophyta</taxon>
        <taxon>Tracheophyta</taxon>
        <taxon>Spermatophyta</taxon>
        <taxon>Magnoliopsida</taxon>
        <taxon>eudicotyledons</taxon>
        <taxon>Gunneridae</taxon>
        <taxon>Pentapetalae</taxon>
        <taxon>rosids</taxon>
        <taxon>fabids</taxon>
        <taxon>Fabales</taxon>
        <taxon>Fabaceae</taxon>
        <taxon>Papilionoideae</taxon>
        <taxon>50 kb inversion clade</taxon>
        <taxon>NPAAA clade</taxon>
        <taxon>indigoferoid/millettioid clade</taxon>
        <taxon>Phaseoleae</taxon>
        <taxon>Vigna</taxon>
    </lineage>
</organism>
<dbReference type="Gene3D" id="1.10.510.10">
    <property type="entry name" value="Transferase(Phosphotransferase) domain 1"/>
    <property type="match status" value="1"/>
</dbReference>
<dbReference type="GO" id="GO:0042626">
    <property type="term" value="F:ATPase-coupled transmembrane transporter activity"/>
    <property type="evidence" value="ECO:0007669"/>
    <property type="project" value="TreeGrafter"/>
</dbReference>
<gene>
    <name evidence="4" type="ORF">DEO72_LG2g3630</name>
</gene>
<dbReference type="InterPro" id="IPR011009">
    <property type="entry name" value="Kinase-like_dom_sf"/>
</dbReference>
<sequence>MSESLVKRSSVGAQIMPARLMVFYVVVVVFALSVLEHSILYFPRCVRIFLWYERYMLCVAQGLFYLHKGLDIQVIYQDFKSSNLLLDKQFHPKFSDFGLYFTNKVLDIKSIVFTSAKDHFKGEILNDIPDSITDIYNLMRRCCLLQTADKLYQQLTNSANSSLLMGENMSTFDAIRSSTVQSLEAKLRSWVMMLNSLQTNIIWFICNLENKIISVEGILQYTSLLSEAPLVIKDNQPEYSWPSFGEVHIQDLLYFTNKVLDIKSIVFTSAKDHFKGEILNDIPDSITDIYNLMRRCCLLQTADKLYQQLTNSANSSLLMGENMSTFDAIRSSTVQSFFMLLRQLSIIPQEPTMFEGTVRTNMDPLEEYTYEQSWQVLQVTMICITYHYEVLQLLKMEKIGAWVKGNWSA</sequence>
<dbReference type="EMBL" id="CP039346">
    <property type="protein sequence ID" value="QCD83286.1"/>
    <property type="molecule type" value="Genomic_DNA"/>
</dbReference>
<proteinExistence type="predicted"/>
<dbReference type="InterPro" id="IPR050173">
    <property type="entry name" value="ABC_transporter_C-like"/>
</dbReference>
<keyword evidence="2 4" id="KW-0067">ATP-binding</keyword>
<dbReference type="GO" id="GO:0016020">
    <property type="term" value="C:membrane"/>
    <property type="evidence" value="ECO:0007669"/>
    <property type="project" value="TreeGrafter"/>
</dbReference>
<dbReference type="Proteomes" id="UP000501690">
    <property type="component" value="Linkage Group LG2"/>
</dbReference>
<evidence type="ECO:0000256" key="1">
    <source>
        <dbReference type="ARBA" id="ARBA00022741"/>
    </source>
</evidence>
<dbReference type="GO" id="GO:0005524">
    <property type="term" value="F:ATP binding"/>
    <property type="evidence" value="ECO:0007669"/>
    <property type="project" value="UniProtKB-KW"/>
</dbReference>
<evidence type="ECO:0000256" key="3">
    <source>
        <dbReference type="SAM" id="Phobius"/>
    </source>
</evidence>
<dbReference type="SUPFAM" id="SSF56112">
    <property type="entry name" value="Protein kinase-like (PK-like)"/>
    <property type="match status" value="1"/>
</dbReference>
<dbReference type="AlphaFoldDB" id="A0A4D6L469"/>
<evidence type="ECO:0000313" key="4">
    <source>
        <dbReference type="EMBL" id="QCD83286.1"/>
    </source>
</evidence>
<keyword evidence="1" id="KW-0547">Nucleotide-binding</keyword>
<feature type="transmembrane region" description="Helical" evidence="3">
    <location>
        <begin position="21"/>
        <end position="42"/>
    </location>
</feature>
<accession>A0A4D6L469</accession>
<keyword evidence="3" id="KW-0812">Transmembrane</keyword>
<evidence type="ECO:0000256" key="2">
    <source>
        <dbReference type="ARBA" id="ARBA00022840"/>
    </source>
</evidence>